<dbReference type="STRING" id="27349.A0A0L6UYT9"/>
<dbReference type="FunFam" id="3.90.190.10:FF:000120">
    <property type="entry name" value="MAP kinase phosphatase, putative"/>
    <property type="match status" value="1"/>
</dbReference>
<dbReference type="InterPro" id="IPR000387">
    <property type="entry name" value="Tyr_Pase_dom"/>
</dbReference>
<comment type="similarity">
    <text evidence="1">Belongs to the protein-tyrosine phosphatase family. Non-receptor class dual specificity subfamily.</text>
</comment>
<name>A0A0L6UYT9_9BASI</name>
<dbReference type="EMBL" id="LAVV01008124">
    <property type="protein sequence ID" value="KNZ53708.1"/>
    <property type="molecule type" value="Genomic_DNA"/>
</dbReference>
<dbReference type="GO" id="GO:0005737">
    <property type="term" value="C:cytoplasm"/>
    <property type="evidence" value="ECO:0007669"/>
    <property type="project" value="TreeGrafter"/>
</dbReference>
<feature type="domain" description="Tyrosine specific protein phosphatases" evidence="7">
    <location>
        <begin position="486"/>
        <end position="555"/>
    </location>
</feature>
<feature type="compositionally biased region" description="Basic and acidic residues" evidence="5">
    <location>
        <begin position="686"/>
        <end position="696"/>
    </location>
</feature>
<evidence type="ECO:0000259" key="6">
    <source>
        <dbReference type="PROSITE" id="PS50054"/>
    </source>
</evidence>
<feature type="domain" description="Tyrosine-protein phosphatase" evidence="6">
    <location>
        <begin position="415"/>
        <end position="567"/>
    </location>
</feature>
<dbReference type="Proteomes" id="UP000037035">
    <property type="component" value="Unassembled WGS sequence"/>
</dbReference>
<evidence type="ECO:0000256" key="1">
    <source>
        <dbReference type="ARBA" id="ARBA00008601"/>
    </source>
</evidence>
<feature type="compositionally biased region" description="Low complexity" evidence="5">
    <location>
        <begin position="247"/>
        <end position="258"/>
    </location>
</feature>
<feature type="region of interest" description="Disordered" evidence="5">
    <location>
        <begin position="603"/>
        <end position="623"/>
    </location>
</feature>
<dbReference type="VEuPathDB" id="FungiDB:VP01_315g3"/>
<dbReference type="GO" id="GO:0004725">
    <property type="term" value="F:protein tyrosine phosphatase activity"/>
    <property type="evidence" value="ECO:0007669"/>
    <property type="project" value="UniProtKB-EC"/>
</dbReference>
<dbReference type="GO" id="GO:0043409">
    <property type="term" value="P:negative regulation of MAPK cascade"/>
    <property type="evidence" value="ECO:0007669"/>
    <property type="project" value="TreeGrafter"/>
</dbReference>
<keyword evidence="3" id="KW-0378">Hydrolase</keyword>
<dbReference type="SMART" id="SM00195">
    <property type="entry name" value="DSPc"/>
    <property type="match status" value="1"/>
</dbReference>
<dbReference type="InterPro" id="IPR036873">
    <property type="entry name" value="Rhodanese-like_dom_sf"/>
</dbReference>
<comment type="caution">
    <text evidence="8">The sequence shown here is derived from an EMBL/GenBank/DDBJ whole genome shotgun (WGS) entry which is preliminary data.</text>
</comment>
<dbReference type="InterPro" id="IPR029021">
    <property type="entry name" value="Prot-tyrosine_phosphatase-like"/>
</dbReference>
<dbReference type="InterPro" id="IPR000340">
    <property type="entry name" value="Dual-sp_phosphatase_cat-dom"/>
</dbReference>
<dbReference type="EC" id="3.1.3.48" evidence="2"/>
<dbReference type="Gene3D" id="3.40.250.10">
    <property type="entry name" value="Rhodanese-like domain"/>
    <property type="match status" value="1"/>
</dbReference>
<gene>
    <name evidence="8" type="ORF">VP01_315g3</name>
</gene>
<dbReference type="SUPFAM" id="SSF52799">
    <property type="entry name" value="(Phosphotyrosine protein) phosphatases II"/>
    <property type="match status" value="1"/>
</dbReference>
<reference evidence="8 9" key="1">
    <citation type="submission" date="2015-08" db="EMBL/GenBank/DDBJ databases">
        <title>Next Generation Sequencing and Analysis of the Genome of Puccinia sorghi L Schw, the Causal Agent of Maize Common Rust.</title>
        <authorList>
            <person name="Rochi L."/>
            <person name="Burguener G."/>
            <person name="Darino M."/>
            <person name="Turjanski A."/>
            <person name="Kreff E."/>
            <person name="Dieguez M.J."/>
            <person name="Sacco F."/>
        </authorList>
    </citation>
    <scope>NUCLEOTIDE SEQUENCE [LARGE SCALE GENOMIC DNA]</scope>
    <source>
        <strain evidence="8 9">RO10H11247</strain>
    </source>
</reference>
<feature type="region of interest" description="Disordered" evidence="5">
    <location>
        <begin position="244"/>
        <end position="267"/>
    </location>
</feature>
<organism evidence="8 9">
    <name type="scientific">Puccinia sorghi</name>
    <dbReference type="NCBI Taxonomy" id="27349"/>
    <lineage>
        <taxon>Eukaryota</taxon>
        <taxon>Fungi</taxon>
        <taxon>Dikarya</taxon>
        <taxon>Basidiomycota</taxon>
        <taxon>Pucciniomycotina</taxon>
        <taxon>Pucciniomycetes</taxon>
        <taxon>Pucciniales</taxon>
        <taxon>Pucciniaceae</taxon>
        <taxon>Puccinia</taxon>
    </lineage>
</organism>
<evidence type="ECO:0000256" key="3">
    <source>
        <dbReference type="ARBA" id="ARBA00022801"/>
    </source>
</evidence>
<accession>A0A0L6UYT9</accession>
<dbReference type="Gene3D" id="3.90.190.10">
    <property type="entry name" value="Protein tyrosine phosphatase superfamily"/>
    <property type="match status" value="1"/>
</dbReference>
<keyword evidence="9" id="KW-1185">Reference proteome</keyword>
<evidence type="ECO:0000259" key="7">
    <source>
        <dbReference type="PROSITE" id="PS50056"/>
    </source>
</evidence>
<dbReference type="InterPro" id="IPR020422">
    <property type="entry name" value="TYR_PHOSPHATASE_DUAL_dom"/>
</dbReference>
<dbReference type="CDD" id="cd14498">
    <property type="entry name" value="DSP"/>
    <property type="match status" value="1"/>
</dbReference>
<feature type="compositionally biased region" description="Low complexity" evidence="5">
    <location>
        <begin position="66"/>
        <end position="81"/>
    </location>
</feature>
<dbReference type="Pfam" id="PF00782">
    <property type="entry name" value="DSPc"/>
    <property type="match status" value="1"/>
</dbReference>
<feature type="region of interest" description="Disordered" evidence="5">
    <location>
        <begin position="372"/>
        <end position="407"/>
    </location>
</feature>
<feature type="region of interest" description="Disordered" evidence="5">
    <location>
        <begin position="279"/>
        <end position="302"/>
    </location>
</feature>
<evidence type="ECO:0000256" key="2">
    <source>
        <dbReference type="ARBA" id="ARBA00013064"/>
    </source>
</evidence>
<dbReference type="PROSITE" id="PS50054">
    <property type="entry name" value="TYR_PHOSPHATASE_DUAL"/>
    <property type="match status" value="1"/>
</dbReference>
<evidence type="ECO:0000256" key="5">
    <source>
        <dbReference type="SAM" id="MobiDB-lite"/>
    </source>
</evidence>
<dbReference type="AlphaFoldDB" id="A0A0L6UYT9"/>
<keyword evidence="4" id="KW-0904">Protein phosphatase</keyword>
<sequence>MVEECLMDERVIRLIYNYWLKSKSGTSVQAVSKSGESAGQLGLTHYLTDLIALEPPSKTINHCKTRSNSLRRTSTSLTSTRKPSPISADQLLSRIKQQQQHQLLIIDLRTLDSYLGPNGRLKGSINVNFPSLLIKRFRKGTPTNFKLNPFITTEAGKRYYSRLEKTYQTASVLSQLDICVIDDNLVDDANDYNCLGKILLDLLTNLLVERQRGLFYLNERFENLLKKPNAQDILLLDDNRPQTILSTPTTTTTTTTTTSSGPHPPLRLQSSTLPYSTQQEDNNQVNIPPPTITALKTKPPKLRRIDTSESLLSAPRSTTSLASKNSLTQLKINHLNLSCSPLSCSLSPTTHPNQTQTALNPDESSKLHHVKFTGQDENGDGDGGDNQAPSGAPRITNEISRSPCSPNTDPDMIFKVSTIIPSFLYLGPEPSKESDFAELNRLGVCRILNTAMECVEEEQLIQNHYPFIAKYFQIPLRDFVEETGIQNGIQQANRILNDAFLHSAPTYVHCKAGKSRSVTIVLAYLIHRYRWSLKKSYAHVSERRQGICPKLMNYEQRELGSQSHSILGMSRNGMGPTGGHVKNARSVSHYYGPGLMGFSVPNTSTSTSGAAPVSPSRMEGEAGSAGLAGYSMDGRRPPSHAHSLDLIRHHGFRVRSLAVGAKNDFFPASSSILPNPMLPHVASPDPHLDSFRKGPRDSLPAGFFPNSHPEPADLL</sequence>
<evidence type="ECO:0000313" key="9">
    <source>
        <dbReference type="Proteomes" id="UP000037035"/>
    </source>
</evidence>
<evidence type="ECO:0000313" key="8">
    <source>
        <dbReference type="EMBL" id="KNZ53708.1"/>
    </source>
</evidence>
<evidence type="ECO:0000256" key="4">
    <source>
        <dbReference type="ARBA" id="ARBA00022912"/>
    </source>
</evidence>
<proteinExistence type="inferred from homology"/>
<feature type="region of interest" description="Disordered" evidence="5">
    <location>
        <begin position="66"/>
        <end position="85"/>
    </location>
</feature>
<dbReference type="PANTHER" id="PTHR10159">
    <property type="entry name" value="DUAL SPECIFICITY PROTEIN PHOSPHATASE"/>
    <property type="match status" value="1"/>
</dbReference>
<dbReference type="PANTHER" id="PTHR10159:SF530">
    <property type="entry name" value="DUAL SPECIFICITY PROTEIN PHOSPHATASE DDB_G0271350-RELATED"/>
    <property type="match status" value="1"/>
</dbReference>
<feature type="compositionally biased region" description="Polar residues" evidence="5">
    <location>
        <begin position="397"/>
        <end position="407"/>
    </location>
</feature>
<dbReference type="SUPFAM" id="SSF52821">
    <property type="entry name" value="Rhodanese/Cell cycle control phosphatase"/>
    <property type="match status" value="1"/>
</dbReference>
<feature type="region of interest" description="Disordered" evidence="5">
    <location>
        <begin position="684"/>
        <end position="715"/>
    </location>
</feature>
<dbReference type="OrthoDB" id="273181at2759"/>
<protein>
    <recommendedName>
        <fullName evidence="2">protein-tyrosine-phosphatase</fullName>
        <ecNumber evidence="2">3.1.3.48</ecNumber>
    </recommendedName>
</protein>
<dbReference type="PROSITE" id="PS50056">
    <property type="entry name" value="TYR_PHOSPHATASE_2"/>
    <property type="match status" value="1"/>
</dbReference>